<evidence type="ECO:0000256" key="1">
    <source>
        <dbReference type="SAM" id="Phobius"/>
    </source>
</evidence>
<comment type="caution">
    <text evidence="2">The sequence shown here is derived from an EMBL/GenBank/DDBJ whole genome shotgun (WGS) entry which is preliminary data.</text>
</comment>
<keyword evidence="1" id="KW-0472">Membrane</keyword>
<dbReference type="SMR" id="A0A8T3A7D2"/>
<dbReference type="AlphaFoldDB" id="A0A8T3A7D2"/>
<evidence type="ECO:0000313" key="3">
    <source>
        <dbReference type="Proteomes" id="UP000829196"/>
    </source>
</evidence>
<dbReference type="Proteomes" id="UP000829196">
    <property type="component" value="Unassembled WGS sequence"/>
</dbReference>
<dbReference type="EMBL" id="JAGYWB010000018">
    <property type="protein sequence ID" value="KAI0491722.1"/>
    <property type="molecule type" value="Genomic_DNA"/>
</dbReference>
<proteinExistence type="predicted"/>
<evidence type="ECO:0000313" key="2">
    <source>
        <dbReference type="EMBL" id="KAI0491722.1"/>
    </source>
</evidence>
<keyword evidence="1" id="KW-0812">Transmembrane</keyword>
<keyword evidence="3" id="KW-1185">Reference proteome</keyword>
<protein>
    <submittedName>
        <fullName evidence="2">Uncharacterized protein</fullName>
    </submittedName>
</protein>
<sequence length="67" mass="7844">MFRIRISIERTSLPSFGKFQENLVEEMAENPRFTYSRRTPGGRFIFFCSLLVVLPIIFGWLILACLD</sequence>
<gene>
    <name evidence="2" type="ORF">KFK09_025982</name>
</gene>
<keyword evidence="1" id="KW-1133">Transmembrane helix</keyword>
<reference evidence="2" key="1">
    <citation type="journal article" date="2022" name="Front. Genet.">
        <title>Chromosome-Scale Assembly of the Dendrobium nobile Genome Provides Insights Into the Molecular Mechanism of the Biosynthesis of the Medicinal Active Ingredient of Dendrobium.</title>
        <authorList>
            <person name="Xu Q."/>
            <person name="Niu S.-C."/>
            <person name="Li K.-L."/>
            <person name="Zheng P.-J."/>
            <person name="Zhang X.-J."/>
            <person name="Jia Y."/>
            <person name="Liu Y."/>
            <person name="Niu Y.-X."/>
            <person name="Yu L.-H."/>
            <person name="Chen D.-F."/>
            <person name="Zhang G.-Q."/>
        </authorList>
    </citation>
    <scope>NUCLEOTIDE SEQUENCE</scope>
    <source>
        <tissue evidence="2">Leaf</tissue>
    </source>
</reference>
<organism evidence="2 3">
    <name type="scientific">Dendrobium nobile</name>
    <name type="common">Orchid</name>
    <dbReference type="NCBI Taxonomy" id="94219"/>
    <lineage>
        <taxon>Eukaryota</taxon>
        <taxon>Viridiplantae</taxon>
        <taxon>Streptophyta</taxon>
        <taxon>Embryophyta</taxon>
        <taxon>Tracheophyta</taxon>
        <taxon>Spermatophyta</taxon>
        <taxon>Magnoliopsida</taxon>
        <taxon>Liliopsida</taxon>
        <taxon>Asparagales</taxon>
        <taxon>Orchidaceae</taxon>
        <taxon>Epidendroideae</taxon>
        <taxon>Malaxideae</taxon>
        <taxon>Dendrobiinae</taxon>
        <taxon>Dendrobium</taxon>
    </lineage>
</organism>
<feature type="transmembrane region" description="Helical" evidence="1">
    <location>
        <begin position="44"/>
        <end position="63"/>
    </location>
</feature>
<accession>A0A8T3A7D2</accession>
<name>A0A8T3A7D2_DENNO</name>